<keyword evidence="3" id="KW-1185">Reference proteome</keyword>
<gene>
    <name evidence="2" type="ORF">H920_16611</name>
</gene>
<name>A0A091CVA6_FUKDA</name>
<sequence length="221" mass="23841">MEEGGEGEEKKELREDHALLVFTVLWARLWAPASSGNTLTAANPKCPQTQLRKAARKRSGRTNPKRGITHIPDPAECGFPCKSSRGGGHFRAQPCCRRLKWGPMVLTPDSGGGKWAYEGSAVQPREDHALLVFTVLWARLWAPASSGNTLTAANPKCPQTQLRKAARKRSGRTNPKSFLSSVCLLLSSEESLTFLILQSAAFPASPPEEVGTSGHSPAAEG</sequence>
<dbReference type="Proteomes" id="UP000028990">
    <property type="component" value="Unassembled WGS sequence"/>
</dbReference>
<organism evidence="2 3">
    <name type="scientific">Fukomys damarensis</name>
    <name type="common">Damaraland mole rat</name>
    <name type="synonym">Cryptomys damarensis</name>
    <dbReference type="NCBI Taxonomy" id="885580"/>
    <lineage>
        <taxon>Eukaryota</taxon>
        <taxon>Metazoa</taxon>
        <taxon>Chordata</taxon>
        <taxon>Craniata</taxon>
        <taxon>Vertebrata</taxon>
        <taxon>Euteleostomi</taxon>
        <taxon>Mammalia</taxon>
        <taxon>Eutheria</taxon>
        <taxon>Euarchontoglires</taxon>
        <taxon>Glires</taxon>
        <taxon>Rodentia</taxon>
        <taxon>Hystricomorpha</taxon>
        <taxon>Bathyergidae</taxon>
        <taxon>Fukomys</taxon>
    </lineage>
</organism>
<reference evidence="2 3" key="1">
    <citation type="submission" date="2013-11" db="EMBL/GenBank/DDBJ databases">
        <title>The Damaraland mole rat (Fukomys damarensis) genome and evolution of African mole rats.</title>
        <authorList>
            <person name="Gladyshev V.N."/>
            <person name="Fang X."/>
        </authorList>
    </citation>
    <scope>NUCLEOTIDE SEQUENCE [LARGE SCALE GENOMIC DNA]</scope>
    <source>
        <tissue evidence="2">Liver</tissue>
    </source>
</reference>
<dbReference type="AlphaFoldDB" id="A0A091CVA6"/>
<feature type="compositionally biased region" description="Basic residues" evidence="1">
    <location>
        <begin position="53"/>
        <end position="68"/>
    </location>
</feature>
<protein>
    <submittedName>
        <fullName evidence="2">Uncharacterized protein</fullName>
    </submittedName>
</protein>
<evidence type="ECO:0000256" key="1">
    <source>
        <dbReference type="SAM" id="MobiDB-lite"/>
    </source>
</evidence>
<proteinExistence type="predicted"/>
<dbReference type="EMBL" id="KN124204">
    <property type="protein sequence ID" value="KFO22008.1"/>
    <property type="molecule type" value="Genomic_DNA"/>
</dbReference>
<feature type="region of interest" description="Disordered" evidence="1">
    <location>
        <begin position="37"/>
        <end position="71"/>
    </location>
</feature>
<feature type="compositionally biased region" description="Polar residues" evidence="1">
    <location>
        <begin position="37"/>
        <end position="51"/>
    </location>
</feature>
<accession>A0A091CVA6</accession>
<evidence type="ECO:0000313" key="3">
    <source>
        <dbReference type="Proteomes" id="UP000028990"/>
    </source>
</evidence>
<evidence type="ECO:0000313" key="2">
    <source>
        <dbReference type="EMBL" id="KFO22008.1"/>
    </source>
</evidence>